<dbReference type="PANTHER" id="PTHR33055">
    <property type="entry name" value="TRANSPOSASE FOR INSERTION SEQUENCE ELEMENT IS1111A"/>
    <property type="match status" value="1"/>
</dbReference>
<feature type="domain" description="Transposase IS110-like N-terminal" evidence="2">
    <location>
        <begin position="10"/>
        <end position="162"/>
    </location>
</feature>
<dbReference type="InterPro" id="IPR003346">
    <property type="entry name" value="Transposase_20"/>
</dbReference>
<organism evidence="4 5">
    <name type="scientific">Mammaliicoccus vitulinus</name>
    <dbReference type="NCBI Taxonomy" id="71237"/>
    <lineage>
        <taxon>Bacteria</taxon>
        <taxon>Bacillati</taxon>
        <taxon>Bacillota</taxon>
        <taxon>Bacilli</taxon>
        <taxon>Bacillales</taxon>
        <taxon>Staphylococcaceae</taxon>
        <taxon>Mammaliicoccus</taxon>
    </lineage>
</organism>
<evidence type="ECO:0000256" key="1">
    <source>
        <dbReference type="SAM" id="Coils"/>
    </source>
</evidence>
<proteinExistence type="predicted"/>
<dbReference type="GO" id="GO:0006313">
    <property type="term" value="P:DNA transposition"/>
    <property type="evidence" value="ECO:0007669"/>
    <property type="project" value="InterPro"/>
</dbReference>
<dbReference type="InterPro" id="IPR047650">
    <property type="entry name" value="Transpos_IS110"/>
</dbReference>
<dbReference type="NCBIfam" id="NF033542">
    <property type="entry name" value="transpos_IS110"/>
    <property type="match status" value="1"/>
</dbReference>
<evidence type="ECO:0000259" key="3">
    <source>
        <dbReference type="Pfam" id="PF02371"/>
    </source>
</evidence>
<evidence type="ECO:0000313" key="4">
    <source>
        <dbReference type="EMBL" id="PTI27472.1"/>
    </source>
</evidence>
<dbReference type="AlphaFoldDB" id="A0A2T4PQ90"/>
<feature type="domain" description="Transposase IS116/IS110/IS902 C-terminal" evidence="3">
    <location>
        <begin position="274"/>
        <end position="351"/>
    </location>
</feature>
<dbReference type="Proteomes" id="UP000241209">
    <property type="component" value="Unassembled WGS sequence"/>
</dbReference>
<name>A0A2T4PQ90_9STAP</name>
<keyword evidence="1" id="KW-0175">Coiled coil</keyword>
<gene>
    <name evidence="4" type="ORF">BU072_13075</name>
</gene>
<dbReference type="GO" id="GO:0004803">
    <property type="term" value="F:transposase activity"/>
    <property type="evidence" value="ECO:0007669"/>
    <property type="project" value="InterPro"/>
</dbReference>
<accession>A0A2T4PQ90</accession>
<dbReference type="GO" id="GO:0003677">
    <property type="term" value="F:DNA binding"/>
    <property type="evidence" value="ECO:0007669"/>
    <property type="project" value="InterPro"/>
</dbReference>
<evidence type="ECO:0000259" key="2">
    <source>
        <dbReference type="Pfam" id="PF01548"/>
    </source>
</evidence>
<reference evidence="4 5" key="1">
    <citation type="journal article" date="2016" name="Front. Microbiol.">
        <title>Comprehensive Phylogenetic Analysis of Bovine Non-aureus Staphylococci Species Based on Whole-Genome Sequencing.</title>
        <authorList>
            <person name="Naushad S."/>
            <person name="Barkema H.W."/>
            <person name="Luby C."/>
            <person name="Condas L.A."/>
            <person name="Nobrega D.B."/>
            <person name="Carson D.A."/>
            <person name="De Buck J."/>
        </authorList>
    </citation>
    <scope>NUCLEOTIDE SEQUENCE [LARGE SCALE GENOMIC DNA]</scope>
    <source>
        <strain evidence="4 5">SNUC 2204</strain>
    </source>
</reference>
<comment type="caution">
    <text evidence="4">The sequence shown here is derived from an EMBL/GenBank/DDBJ whole genome shotgun (WGS) entry which is preliminary data.</text>
</comment>
<protein>
    <submittedName>
        <fullName evidence="4">IS110 family transposase</fullName>
    </submittedName>
</protein>
<dbReference type="PANTHER" id="PTHR33055:SF13">
    <property type="entry name" value="TRANSPOSASE"/>
    <property type="match status" value="1"/>
</dbReference>
<dbReference type="Pfam" id="PF01548">
    <property type="entry name" value="DEDD_Tnp_IS110"/>
    <property type="match status" value="1"/>
</dbReference>
<dbReference type="InterPro" id="IPR002525">
    <property type="entry name" value="Transp_IS110-like_N"/>
</dbReference>
<dbReference type="Pfam" id="PF02371">
    <property type="entry name" value="Transposase_20"/>
    <property type="match status" value="1"/>
</dbReference>
<dbReference type="EMBL" id="PZFK01000059">
    <property type="protein sequence ID" value="PTI27472.1"/>
    <property type="molecule type" value="Genomic_DNA"/>
</dbReference>
<evidence type="ECO:0000313" key="5">
    <source>
        <dbReference type="Proteomes" id="UP000241209"/>
    </source>
</evidence>
<sequence>MKEVLFIDYLGIDISKKDSVIAHYIDEKFQKEFTIQNNKNGYNYLLNYLNRVNQPKLIFESTGIYSRAMVRFCRVNQINYIELNPLEAKFKTSSLRSWKTDQSDAHKLAQIAPFLNDSDSLNNTNDDIYFELRERARFHLEFENEQNRLKVEIIEILHQTFPGLEKLFKNRYSMIALNIAEIFTHPDFVQQNDMESIISTILKSTDKGLSQRKAESYGETLFKLANDSYPNVNSSSFLVKKAQLLIQKLKKSIGQLSQLDKEMIQLAQELDCFEIICSIPGIGDLTAAMIIGELGDISRFKSNKQLNAFVGIDIKRYQSGGTHYRDTINKRGNKKARRLLFLVIMNIIRGQHRYNNHIVDYYYKLRKQPNEKSHKTAIVACINRLLKTFHYLIMKHKLYDYEMSPH</sequence>
<feature type="coiled-coil region" evidence="1">
    <location>
        <begin position="239"/>
        <end position="269"/>
    </location>
</feature>